<dbReference type="NCBIfam" id="TIGR01727">
    <property type="entry name" value="oligo_HPY"/>
    <property type="match status" value="1"/>
</dbReference>
<keyword evidence="11" id="KW-1185">Reference proteome</keyword>
<dbReference type="SMART" id="SM00382">
    <property type="entry name" value="AAA"/>
    <property type="match status" value="1"/>
</dbReference>
<comment type="subcellular location">
    <subcellularLocation>
        <location evidence="1">Cell membrane</location>
        <topology evidence="1">Peripheral membrane protein</topology>
    </subcellularLocation>
</comment>
<keyword evidence="6 10" id="KW-0067">ATP-binding</keyword>
<sequence length="350" mass="37786">MGDTLLDVEDLHVEFRTRAGVVRAVDGLSLSVGAGEVLGVVGESGSGKSVSMYSVMGLVRDPNATIRGVARFEGQDLLTLSDDRMRAIRGRRIAMIFQDPMTALTPVYTVGWQIVEQLRAHTSMTKREARSRAVELLGEVGIPEPARRVDNYPHEFSGGMRQRAMIAMALACEPTLLIADEPTTALDVTTQAQILDLMRRLMAQHGSSVILITHDMGVISEMADRVVVMYAGRAVEEGPRRDLLRQAQHPYTWGLLGAVPRMDGRRRRLVTIPGSSVSPLDMPPGCAFAPRCAFRMPVCDSRPELEGPPGHRSACWIPMEDRPARRAEATEGAAGGTEGFAASAGAGGAS</sequence>
<protein>
    <submittedName>
        <fullName evidence="10">ATP-binding cassette domain-containing protein</fullName>
    </submittedName>
</protein>
<evidence type="ECO:0000256" key="2">
    <source>
        <dbReference type="ARBA" id="ARBA00005417"/>
    </source>
</evidence>
<gene>
    <name evidence="10" type="ORF">GHK86_02400</name>
</gene>
<dbReference type="InterPro" id="IPR003439">
    <property type="entry name" value="ABC_transporter-like_ATP-bd"/>
</dbReference>
<dbReference type="InterPro" id="IPR050388">
    <property type="entry name" value="ABC_Ni/Peptide_Import"/>
</dbReference>
<evidence type="ECO:0000259" key="9">
    <source>
        <dbReference type="PROSITE" id="PS50893"/>
    </source>
</evidence>
<dbReference type="InterPro" id="IPR013563">
    <property type="entry name" value="Oligopep_ABC_C"/>
</dbReference>
<dbReference type="CDD" id="cd03257">
    <property type="entry name" value="ABC_NikE_OppD_transporters"/>
    <property type="match status" value="1"/>
</dbReference>
<keyword evidence="3" id="KW-0813">Transport</keyword>
<dbReference type="Proteomes" id="UP000437736">
    <property type="component" value="Unassembled WGS sequence"/>
</dbReference>
<evidence type="ECO:0000256" key="1">
    <source>
        <dbReference type="ARBA" id="ARBA00004202"/>
    </source>
</evidence>
<evidence type="ECO:0000256" key="8">
    <source>
        <dbReference type="SAM" id="MobiDB-lite"/>
    </source>
</evidence>
<evidence type="ECO:0000256" key="3">
    <source>
        <dbReference type="ARBA" id="ARBA00022448"/>
    </source>
</evidence>
<dbReference type="SUPFAM" id="SSF52540">
    <property type="entry name" value="P-loop containing nucleoside triphosphate hydrolases"/>
    <property type="match status" value="1"/>
</dbReference>
<evidence type="ECO:0000256" key="6">
    <source>
        <dbReference type="ARBA" id="ARBA00022840"/>
    </source>
</evidence>
<keyword evidence="5" id="KW-0547">Nucleotide-binding</keyword>
<dbReference type="Pfam" id="PF08352">
    <property type="entry name" value="oligo_HPY"/>
    <property type="match status" value="1"/>
</dbReference>
<dbReference type="PROSITE" id="PS00211">
    <property type="entry name" value="ABC_TRANSPORTER_1"/>
    <property type="match status" value="1"/>
</dbReference>
<feature type="region of interest" description="Disordered" evidence="8">
    <location>
        <begin position="323"/>
        <end position="350"/>
    </location>
</feature>
<dbReference type="InterPro" id="IPR027417">
    <property type="entry name" value="P-loop_NTPase"/>
</dbReference>
<dbReference type="EMBL" id="WJHE01000100">
    <property type="protein sequence ID" value="MST31582.1"/>
    <property type="molecule type" value="Genomic_DNA"/>
</dbReference>
<comment type="caution">
    <text evidence="10">The sequence shown here is derived from an EMBL/GenBank/DDBJ whole genome shotgun (WGS) entry which is preliminary data.</text>
</comment>
<dbReference type="PANTHER" id="PTHR43297">
    <property type="entry name" value="OLIGOPEPTIDE TRANSPORT ATP-BINDING PROTEIN APPD"/>
    <property type="match status" value="1"/>
</dbReference>
<dbReference type="Gene3D" id="3.40.50.300">
    <property type="entry name" value="P-loop containing nucleotide triphosphate hydrolases"/>
    <property type="match status" value="1"/>
</dbReference>
<evidence type="ECO:0000256" key="5">
    <source>
        <dbReference type="ARBA" id="ARBA00022741"/>
    </source>
</evidence>
<dbReference type="Pfam" id="PF00005">
    <property type="entry name" value="ABC_tran"/>
    <property type="match status" value="1"/>
</dbReference>
<keyword evidence="4" id="KW-1003">Cell membrane</keyword>
<evidence type="ECO:0000256" key="4">
    <source>
        <dbReference type="ARBA" id="ARBA00022475"/>
    </source>
</evidence>
<dbReference type="PANTHER" id="PTHR43297:SF2">
    <property type="entry name" value="DIPEPTIDE TRANSPORT ATP-BINDING PROTEIN DPPD"/>
    <property type="match status" value="1"/>
</dbReference>
<evidence type="ECO:0000313" key="10">
    <source>
        <dbReference type="EMBL" id="MST31582.1"/>
    </source>
</evidence>
<dbReference type="GO" id="GO:0005524">
    <property type="term" value="F:ATP binding"/>
    <property type="evidence" value="ECO:0007669"/>
    <property type="project" value="UniProtKB-KW"/>
</dbReference>
<evidence type="ECO:0000256" key="7">
    <source>
        <dbReference type="ARBA" id="ARBA00023136"/>
    </source>
</evidence>
<feature type="domain" description="ABC transporter" evidence="9">
    <location>
        <begin position="6"/>
        <end position="256"/>
    </location>
</feature>
<accession>A0ABW9QPP5</accession>
<reference evidence="10 11" key="1">
    <citation type="submission" date="2019-11" db="EMBL/GenBank/DDBJ databases">
        <title>Acidiferrimicrobium australis gen. nov., sp. nov., an acidophilic and obligately heterotrophic, member of the Actinobacteria that catalyses dissimilatory oxido- reduction of iron isolated from metal-rich acidic water in Chile.</title>
        <authorList>
            <person name="Gonzalez D."/>
            <person name="Huber K."/>
            <person name="Hedrich S."/>
            <person name="Rojas-Villalobos C."/>
            <person name="Quatrini R."/>
            <person name="Dinamarca M.A."/>
            <person name="Schwarz A."/>
            <person name="Canales C."/>
            <person name="Nancucheo I."/>
        </authorList>
    </citation>
    <scope>NUCLEOTIDE SEQUENCE [LARGE SCALE GENOMIC DNA]</scope>
    <source>
        <strain evidence="10 11">USS-CCA1</strain>
    </source>
</reference>
<proteinExistence type="inferred from homology"/>
<keyword evidence="7" id="KW-0472">Membrane</keyword>
<evidence type="ECO:0000313" key="11">
    <source>
        <dbReference type="Proteomes" id="UP000437736"/>
    </source>
</evidence>
<comment type="similarity">
    <text evidence="2">Belongs to the ABC transporter superfamily.</text>
</comment>
<dbReference type="InterPro" id="IPR017871">
    <property type="entry name" value="ABC_transporter-like_CS"/>
</dbReference>
<dbReference type="InterPro" id="IPR003593">
    <property type="entry name" value="AAA+_ATPase"/>
</dbReference>
<name>A0ABW9QPP5_9ACTN</name>
<organism evidence="10 11">
    <name type="scientific">Acidiferrimicrobium australe</name>
    <dbReference type="NCBI Taxonomy" id="2664430"/>
    <lineage>
        <taxon>Bacteria</taxon>
        <taxon>Bacillati</taxon>
        <taxon>Actinomycetota</taxon>
        <taxon>Acidimicrobiia</taxon>
        <taxon>Acidimicrobiales</taxon>
        <taxon>Acidimicrobiaceae</taxon>
        <taxon>Acidiferrimicrobium</taxon>
    </lineage>
</organism>
<dbReference type="PROSITE" id="PS50893">
    <property type="entry name" value="ABC_TRANSPORTER_2"/>
    <property type="match status" value="1"/>
</dbReference>